<gene>
    <name evidence="2" type="ORF">GNLVRS02_ARAD1C28314g</name>
</gene>
<reference evidence="2" key="2">
    <citation type="submission" date="2014-06" db="EMBL/GenBank/DDBJ databases">
        <title>The complete genome of Blastobotrys (Arxula) adeninivorans LS3 - a yeast of biotechnological interest.</title>
        <authorList>
            <person name="Kunze G."/>
            <person name="Gaillardin C."/>
            <person name="Czernicka M."/>
            <person name="Durrens P."/>
            <person name="Martin T."/>
            <person name="Boer E."/>
            <person name="Gabaldon T."/>
            <person name="Cruz J."/>
            <person name="Talla E."/>
            <person name="Marck C."/>
            <person name="Goffeau A."/>
            <person name="Barbe V."/>
            <person name="Baret P."/>
            <person name="Baronian K."/>
            <person name="Beier S."/>
            <person name="Bleykasten C."/>
            <person name="Bode R."/>
            <person name="Casaregola S."/>
            <person name="Despons L."/>
            <person name="Fairhead C."/>
            <person name="Giersberg M."/>
            <person name="Gierski P."/>
            <person name="Hahnel U."/>
            <person name="Hartmann A."/>
            <person name="Jankowska D."/>
            <person name="Jubin C."/>
            <person name="Jung P."/>
            <person name="Lafontaine I."/>
            <person name="Leh-Louis V."/>
            <person name="Lemaire M."/>
            <person name="Marcet-Houben M."/>
            <person name="Mascher M."/>
            <person name="Morel G."/>
            <person name="Richard G.-F."/>
            <person name="Riechen J."/>
            <person name="Sacerdot C."/>
            <person name="Sarkar A."/>
            <person name="Savel G."/>
            <person name="Schacherer J."/>
            <person name="Sherman D."/>
            <person name="Straub M.-L."/>
            <person name="Stein N."/>
            <person name="Thierry A."/>
            <person name="Trautwein-Schult A."/>
            <person name="Westhof E."/>
            <person name="Worch S."/>
            <person name="Dujon B."/>
            <person name="Souciet J.-L."/>
            <person name="Wincker P."/>
            <person name="Scholz U."/>
            <person name="Neuveglise N."/>
        </authorList>
    </citation>
    <scope>NUCLEOTIDE SEQUENCE</scope>
    <source>
        <strain evidence="2">LS3</strain>
    </source>
</reference>
<dbReference type="EMBL" id="HG937693">
    <property type="protein sequence ID" value="CDP35133.1"/>
    <property type="molecule type" value="Genomic_DNA"/>
</dbReference>
<feature type="compositionally biased region" description="Polar residues" evidence="1">
    <location>
        <begin position="1"/>
        <end position="13"/>
    </location>
</feature>
<proteinExistence type="predicted"/>
<dbReference type="AlphaFoldDB" id="A0A060T2G0"/>
<name>A0A060T2G0_BLAAD</name>
<feature type="compositionally biased region" description="Acidic residues" evidence="1">
    <location>
        <begin position="131"/>
        <end position="151"/>
    </location>
</feature>
<feature type="compositionally biased region" description="Acidic residues" evidence="1">
    <location>
        <begin position="114"/>
        <end position="123"/>
    </location>
</feature>
<evidence type="ECO:0000256" key="1">
    <source>
        <dbReference type="SAM" id="MobiDB-lite"/>
    </source>
</evidence>
<organism evidence="2">
    <name type="scientific">Blastobotrys adeninivorans</name>
    <name type="common">Yeast</name>
    <name type="synonym">Arxula adeninivorans</name>
    <dbReference type="NCBI Taxonomy" id="409370"/>
    <lineage>
        <taxon>Eukaryota</taxon>
        <taxon>Fungi</taxon>
        <taxon>Dikarya</taxon>
        <taxon>Ascomycota</taxon>
        <taxon>Saccharomycotina</taxon>
        <taxon>Dipodascomycetes</taxon>
        <taxon>Dipodascales</taxon>
        <taxon>Trichomonascaceae</taxon>
        <taxon>Blastobotrys</taxon>
    </lineage>
</organism>
<feature type="region of interest" description="Disordered" evidence="1">
    <location>
        <begin position="1"/>
        <end position="157"/>
    </location>
</feature>
<evidence type="ECO:0000313" key="2">
    <source>
        <dbReference type="EMBL" id="CDP35133.1"/>
    </source>
</evidence>
<protein>
    <submittedName>
        <fullName evidence="2">ARAD1C28314p</fullName>
    </submittedName>
</protein>
<feature type="compositionally biased region" description="Low complexity" evidence="1">
    <location>
        <begin position="41"/>
        <end position="54"/>
    </location>
</feature>
<sequence>MATTTASSQQPSLSFGPCRPLTEAHPTAVHHHRGRLQARLTGSPVSGTTTSGTTGDHHQPSCLKFNCPVRPDKSQLGRDRLEGSQKSNSGDQGKLCTRRPLMSPPPNNRIAIDYDSDSDSEDYDYLHGSDDDSDDGSEDEHFDDNEEDDDCVGGLEL</sequence>
<accession>A0A060T2G0</accession>
<feature type="compositionally biased region" description="Basic and acidic residues" evidence="1">
    <location>
        <begin position="70"/>
        <end position="83"/>
    </location>
</feature>
<reference evidence="2" key="1">
    <citation type="submission" date="2014-02" db="EMBL/GenBank/DDBJ databases">
        <authorList>
            <person name="Genoscope - CEA"/>
        </authorList>
    </citation>
    <scope>NUCLEOTIDE SEQUENCE</scope>
    <source>
        <strain evidence="2">LS3</strain>
    </source>
</reference>